<proteinExistence type="predicted"/>
<feature type="compositionally biased region" description="Basic residues" evidence="3">
    <location>
        <begin position="916"/>
        <end position="925"/>
    </location>
</feature>
<evidence type="ECO:0000313" key="5">
    <source>
        <dbReference type="EMBL" id="KAJ2849607.1"/>
    </source>
</evidence>
<feature type="region of interest" description="Disordered" evidence="3">
    <location>
        <begin position="708"/>
        <end position="789"/>
    </location>
</feature>
<dbReference type="PANTHER" id="PTHR23318:SF0">
    <property type="entry name" value="SERINE_THREONINE-PROTEIN PHOSPHATASE 4 REGULATORY SUBUNIT 3"/>
    <property type="match status" value="1"/>
</dbReference>
<dbReference type="GO" id="GO:0072542">
    <property type="term" value="F:protein phosphatase activator activity"/>
    <property type="evidence" value="ECO:0007669"/>
    <property type="project" value="TreeGrafter"/>
</dbReference>
<evidence type="ECO:0000256" key="2">
    <source>
        <dbReference type="ARBA" id="ARBA00023242"/>
    </source>
</evidence>
<dbReference type="Gene3D" id="2.30.29.30">
    <property type="entry name" value="Pleckstrin-homology domain (PH domain)/Phosphotyrosine-binding domain (PTB)"/>
    <property type="match status" value="1"/>
</dbReference>
<dbReference type="GO" id="GO:0030289">
    <property type="term" value="C:protein phosphatase 4 complex"/>
    <property type="evidence" value="ECO:0007669"/>
    <property type="project" value="TreeGrafter"/>
</dbReference>
<sequence>MIPADSQVRVKVYQLDEDENWSDQGTGFCSLEDCQVRTETLLPTTNQIKEFEHVMKENALEASPPAQGIVLPPLSMGTLSEIEHIISECCQTGYQRDRLVELITHDGYFERLQELHETCEDLEASEELYTIYNIVKHIVLLNSSLVFEHIVSDKCIIGVVGMLEYDPNNSVAPGTFREFLRSHANFKQVVPFNNTAIESKIRQTFRLQYLKDVVLLNIVDDGTLTAINSLLFYNYAHIANHIRLSHAFLDELFGIIREYSDPEKMRDVVLFTRQFFTMVKGLPVRYRLDLFRLLSQHGMFLVFEYALQLDDRSMQMIGAEMLMTVLDQDRMLVRSYMLDQQRQQRAHPTLLEIILREVKDSTGQEIKLMCSESLRILLDTMGPPFESMDVSSEMMAGTTAEKETEDFLTMFYDSYAQDLIEPLLQLTPEDIGKLKAGSTTAYILHFLCELLANMVRFHGQRAKKLVLSASVVKSISLLFASKHSYLKLAALRFIRVCVGVCDDAYTRYLISHGVFGLVINLLIEMLPRDNLVASACRELLVFVAHHRQASLLPHILGAYSRSLEKARSMLEYLQDAYNSYLASIENNDGGGMATPTVSAGRRSAVSISMLVGRDINASGHGSSPSGSMGNMWTSTITDEIEDAYLESFDESSDPANPSRIASMLMDTNGVSNGKVESGSIAHSPKASPELDSLQDCLDIYSTVASHDASDAKIPPKSLSAGDDIPEDKSDTASHLPLLKRQHSTSSEANSDESVGQKDTVASNRHISMAEAFPDSQPLRRKFGNRLSNGRVAAKSQIKINRLPLARSRAKSLENTSAQRPPSLPSGISVSLPLGKRQRQASSDALPTVKGTNGTNGAICSSQALQSSTGISDGNSLQLHSLKDESGTSDLRISASCMQGQNSPTATASSPVDCHTPPKKARTASS</sequence>
<comment type="subcellular location">
    <subcellularLocation>
        <location evidence="1">Nucleus</location>
    </subcellularLocation>
</comment>
<feature type="domain" description="Serine/threonine-protein phosphatase 4 regulatory subunit 3-like central" evidence="4">
    <location>
        <begin position="81"/>
        <end position="568"/>
    </location>
</feature>
<protein>
    <submittedName>
        <fullName evidence="5">Platinum sensitivity protein</fullName>
    </submittedName>
</protein>
<evidence type="ECO:0000259" key="4">
    <source>
        <dbReference type="Pfam" id="PF04802"/>
    </source>
</evidence>
<dbReference type="GO" id="GO:0006974">
    <property type="term" value="P:DNA damage response"/>
    <property type="evidence" value="ECO:0007669"/>
    <property type="project" value="TreeGrafter"/>
</dbReference>
<evidence type="ECO:0000256" key="3">
    <source>
        <dbReference type="SAM" id="MobiDB-lite"/>
    </source>
</evidence>
<feature type="region of interest" description="Disordered" evidence="3">
    <location>
        <begin position="889"/>
        <end position="925"/>
    </location>
</feature>
<reference evidence="5" key="1">
    <citation type="submission" date="2022-07" db="EMBL/GenBank/DDBJ databases">
        <title>Phylogenomic reconstructions and comparative analyses of Kickxellomycotina fungi.</title>
        <authorList>
            <person name="Reynolds N.K."/>
            <person name="Stajich J.E."/>
            <person name="Barry K."/>
            <person name="Grigoriev I.V."/>
            <person name="Crous P."/>
            <person name="Smith M.E."/>
        </authorList>
    </citation>
    <scope>NUCLEOTIDE SEQUENCE</scope>
    <source>
        <strain evidence="5">NRRL 1566</strain>
    </source>
</reference>
<dbReference type="InterPro" id="IPR016024">
    <property type="entry name" value="ARM-type_fold"/>
</dbReference>
<comment type="caution">
    <text evidence="5">The sequence shown here is derived from an EMBL/GenBank/DDBJ whole genome shotgun (WGS) entry which is preliminary data.</text>
</comment>
<evidence type="ECO:0000313" key="6">
    <source>
        <dbReference type="Proteomes" id="UP001139887"/>
    </source>
</evidence>
<organism evidence="5 6">
    <name type="scientific">Coemansia brasiliensis</name>
    <dbReference type="NCBI Taxonomy" id="2650707"/>
    <lineage>
        <taxon>Eukaryota</taxon>
        <taxon>Fungi</taxon>
        <taxon>Fungi incertae sedis</taxon>
        <taxon>Zoopagomycota</taxon>
        <taxon>Kickxellomycotina</taxon>
        <taxon>Kickxellomycetes</taxon>
        <taxon>Kickxellales</taxon>
        <taxon>Kickxellaceae</taxon>
        <taxon>Coemansia</taxon>
    </lineage>
</organism>
<feature type="compositionally biased region" description="Polar residues" evidence="3">
    <location>
        <begin position="743"/>
        <end position="753"/>
    </location>
</feature>
<dbReference type="OrthoDB" id="27483at2759"/>
<feature type="compositionally biased region" description="Polar residues" evidence="3">
    <location>
        <begin position="839"/>
        <end position="854"/>
    </location>
</feature>
<feature type="compositionally biased region" description="Polar residues" evidence="3">
    <location>
        <begin position="889"/>
        <end position="909"/>
    </location>
</feature>
<keyword evidence="6" id="KW-1185">Reference proteome</keyword>
<dbReference type="GO" id="GO:0005654">
    <property type="term" value="C:nucleoplasm"/>
    <property type="evidence" value="ECO:0007669"/>
    <property type="project" value="TreeGrafter"/>
</dbReference>
<dbReference type="Pfam" id="PF04802">
    <property type="entry name" value="PP4R3"/>
    <property type="match status" value="1"/>
</dbReference>
<dbReference type="InterPro" id="IPR006887">
    <property type="entry name" value="P4R3-like_central_dom"/>
</dbReference>
<feature type="region of interest" description="Disordered" evidence="3">
    <location>
        <begin position="809"/>
        <end position="854"/>
    </location>
</feature>
<dbReference type="InterPro" id="IPR011989">
    <property type="entry name" value="ARM-like"/>
</dbReference>
<gene>
    <name evidence="5" type="primary">PSY2</name>
    <name evidence="5" type="ORF">IWW36_002504</name>
</gene>
<dbReference type="Gene3D" id="1.25.10.10">
    <property type="entry name" value="Leucine-rich Repeat Variant"/>
    <property type="match status" value="1"/>
</dbReference>
<dbReference type="SUPFAM" id="SSF48371">
    <property type="entry name" value="ARM repeat"/>
    <property type="match status" value="1"/>
</dbReference>
<name>A0A9W8IFR3_9FUNG</name>
<accession>A0A9W8IFR3</accession>
<dbReference type="PANTHER" id="PTHR23318">
    <property type="entry name" value="ATP SYNTHASE GAMMA-RELATED"/>
    <property type="match status" value="1"/>
</dbReference>
<dbReference type="AlphaFoldDB" id="A0A9W8IFR3"/>
<dbReference type="InterPro" id="IPR051137">
    <property type="entry name" value="PP4R3-like"/>
</dbReference>
<dbReference type="Proteomes" id="UP001139887">
    <property type="component" value="Unassembled WGS sequence"/>
</dbReference>
<dbReference type="InterPro" id="IPR011993">
    <property type="entry name" value="PH-like_dom_sf"/>
</dbReference>
<dbReference type="EMBL" id="JANBUW010000068">
    <property type="protein sequence ID" value="KAJ2849607.1"/>
    <property type="molecule type" value="Genomic_DNA"/>
</dbReference>
<keyword evidence="2" id="KW-0539">Nucleus</keyword>
<evidence type="ECO:0000256" key="1">
    <source>
        <dbReference type="ARBA" id="ARBA00004123"/>
    </source>
</evidence>